<evidence type="ECO:0008006" key="5">
    <source>
        <dbReference type="Google" id="ProtNLM"/>
    </source>
</evidence>
<sequence>MPQIDMPMNTAHQHAANAEDFLNNGLLIPAAEEHSKAAEAYLAAVERSTDDSAKRTLQMLYNEHRKAAGELERRIEKLREDGKDPLVPQKRDIPKLSTTPNFVADFSRNSSPPPQRHTTDLQATVDESFMLLGGQRSDPGDAFNNWWNFVQAKFDQHSEAVAFASTPLGFTDTVATPPRTTTPPIHRGLHRDSSLSSDEEPMVVRLTRRLGLPGMSKEVHHSPSKPSNLTLGSIKATSSEEFGEEIFDEGDELSESFFLIPSDAEPSHVALKKENVGLKSEVETLRRRLEAAEKAMAIRKEQDIQLRDSIYQATKEVAQRTMGTSVNLQRTAMDLNPHIPAPLPIPGYHTAREAQYARRVKELEDDLRAMRVENEKHVKAMIVKFRDQWEKLKASAKRKKEAKAKAAAAERIVEEPEAEEQLDDH</sequence>
<feature type="coiled-coil region" evidence="1">
    <location>
        <begin position="268"/>
        <end position="302"/>
    </location>
</feature>
<organism evidence="3 4">
    <name type="scientific">Armillaria solidipes</name>
    <dbReference type="NCBI Taxonomy" id="1076256"/>
    <lineage>
        <taxon>Eukaryota</taxon>
        <taxon>Fungi</taxon>
        <taxon>Dikarya</taxon>
        <taxon>Basidiomycota</taxon>
        <taxon>Agaricomycotina</taxon>
        <taxon>Agaricomycetes</taxon>
        <taxon>Agaricomycetidae</taxon>
        <taxon>Agaricales</taxon>
        <taxon>Marasmiineae</taxon>
        <taxon>Physalacriaceae</taxon>
        <taxon>Armillaria</taxon>
    </lineage>
</organism>
<dbReference type="STRING" id="1076256.A0A2H3CPA5"/>
<evidence type="ECO:0000313" key="3">
    <source>
        <dbReference type="EMBL" id="PBK77943.1"/>
    </source>
</evidence>
<feature type="coiled-coil region" evidence="1">
    <location>
        <begin position="353"/>
        <end position="412"/>
    </location>
</feature>
<name>A0A2H3CPA5_9AGAR</name>
<evidence type="ECO:0000313" key="4">
    <source>
        <dbReference type="Proteomes" id="UP000218334"/>
    </source>
</evidence>
<evidence type="ECO:0000256" key="2">
    <source>
        <dbReference type="SAM" id="MobiDB-lite"/>
    </source>
</evidence>
<accession>A0A2H3CPA5</accession>
<proteinExistence type="predicted"/>
<keyword evidence="1" id="KW-0175">Coiled coil</keyword>
<reference evidence="4" key="1">
    <citation type="journal article" date="2017" name="Nat. Ecol. Evol.">
        <title>Genome expansion and lineage-specific genetic innovations in the forest pathogenic fungi Armillaria.</title>
        <authorList>
            <person name="Sipos G."/>
            <person name="Prasanna A.N."/>
            <person name="Walter M.C."/>
            <person name="O'Connor E."/>
            <person name="Balint B."/>
            <person name="Krizsan K."/>
            <person name="Kiss B."/>
            <person name="Hess J."/>
            <person name="Varga T."/>
            <person name="Slot J."/>
            <person name="Riley R."/>
            <person name="Boka B."/>
            <person name="Rigling D."/>
            <person name="Barry K."/>
            <person name="Lee J."/>
            <person name="Mihaltcheva S."/>
            <person name="LaButti K."/>
            <person name="Lipzen A."/>
            <person name="Waldron R."/>
            <person name="Moloney N.M."/>
            <person name="Sperisen C."/>
            <person name="Kredics L."/>
            <person name="Vagvoelgyi C."/>
            <person name="Patrignani A."/>
            <person name="Fitzpatrick D."/>
            <person name="Nagy I."/>
            <person name="Doyle S."/>
            <person name="Anderson J.B."/>
            <person name="Grigoriev I.V."/>
            <person name="Gueldener U."/>
            <person name="Muensterkoetter M."/>
            <person name="Nagy L.G."/>
        </authorList>
    </citation>
    <scope>NUCLEOTIDE SEQUENCE [LARGE SCALE GENOMIC DNA]</scope>
    <source>
        <strain evidence="4">28-4</strain>
    </source>
</reference>
<dbReference type="AlphaFoldDB" id="A0A2H3CPA5"/>
<keyword evidence="4" id="KW-1185">Reference proteome</keyword>
<dbReference type="EMBL" id="KZ293415">
    <property type="protein sequence ID" value="PBK77943.1"/>
    <property type="molecule type" value="Genomic_DNA"/>
</dbReference>
<feature type="region of interest" description="Disordered" evidence="2">
    <location>
        <begin position="173"/>
        <end position="199"/>
    </location>
</feature>
<dbReference type="SUPFAM" id="SSF140361">
    <property type="entry name" value="MIT domain-like"/>
    <property type="match status" value="1"/>
</dbReference>
<protein>
    <recommendedName>
        <fullName evidence="5">MIT domain-containing protein</fullName>
    </recommendedName>
</protein>
<dbReference type="Gene3D" id="1.20.58.80">
    <property type="entry name" value="Phosphotransferase system, lactose/cellobiose-type IIA subunit"/>
    <property type="match status" value="1"/>
</dbReference>
<dbReference type="Proteomes" id="UP000218334">
    <property type="component" value="Unassembled WGS sequence"/>
</dbReference>
<feature type="compositionally biased region" description="Basic and acidic residues" evidence="2">
    <location>
        <begin position="84"/>
        <end position="94"/>
    </location>
</feature>
<dbReference type="PANTHER" id="PTHR40130">
    <property type="entry name" value="EXPRESSED PROTEIN"/>
    <property type="match status" value="1"/>
</dbReference>
<dbReference type="PANTHER" id="PTHR40130:SF1">
    <property type="entry name" value="SPINDLE POLE BODY-ASSOCIATED PROTEIN CUT12 DOMAIN-CONTAINING PROTEIN"/>
    <property type="match status" value="1"/>
</dbReference>
<evidence type="ECO:0000256" key="1">
    <source>
        <dbReference type="SAM" id="Coils"/>
    </source>
</evidence>
<feature type="region of interest" description="Disordered" evidence="2">
    <location>
        <begin position="84"/>
        <end position="119"/>
    </location>
</feature>
<gene>
    <name evidence="3" type="ORF">ARMSODRAFT_946786</name>
</gene>
<feature type="compositionally biased region" description="Low complexity" evidence="2">
    <location>
        <begin position="173"/>
        <end position="184"/>
    </location>
</feature>